<gene>
    <name evidence="8" type="ORF">ABIE04_001124</name>
</gene>
<evidence type="ECO:0000259" key="7">
    <source>
        <dbReference type="PROSITE" id="PS00624"/>
    </source>
</evidence>
<dbReference type="PANTHER" id="PTHR11552">
    <property type="entry name" value="GLUCOSE-METHANOL-CHOLINE GMC OXIDOREDUCTASE"/>
    <property type="match status" value="1"/>
</dbReference>
<keyword evidence="8" id="KW-0560">Oxidoreductase</keyword>
<evidence type="ECO:0000256" key="4">
    <source>
        <dbReference type="ARBA" id="ARBA00022827"/>
    </source>
</evidence>
<dbReference type="GO" id="GO:0008812">
    <property type="term" value="F:choline dehydrogenase activity"/>
    <property type="evidence" value="ECO:0007669"/>
    <property type="project" value="UniProtKB-EC"/>
</dbReference>
<dbReference type="SUPFAM" id="SSF54373">
    <property type="entry name" value="FAD-linked reductases, C-terminal domain"/>
    <property type="match status" value="1"/>
</dbReference>
<dbReference type="Pfam" id="PF00732">
    <property type="entry name" value="GMC_oxred_N"/>
    <property type="match status" value="1"/>
</dbReference>
<evidence type="ECO:0000313" key="8">
    <source>
        <dbReference type="EMBL" id="MET4568797.1"/>
    </source>
</evidence>
<protein>
    <submittedName>
        <fullName evidence="8">Choline dehydrogenase</fullName>
        <ecNumber evidence="8">1.1.99.1</ecNumber>
    </submittedName>
</protein>
<comment type="similarity">
    <text evidence="2 5">Belongs to the GMC oxidoreductase family.</text>
</comment>
<reference evidence="8 9" key="1">
    <citation type="submission" date="2024-06" db="EMBL/GenBank/DDBJ databases">
        <title>Sorghum-associated microbial communities from plants grown in Nebraska, USA.</title>
        <authorList>
            <person name="Schachtman D."/>
        </authorList>
    </citation>
    <scope>NUCLEOTIDE SEQUENCE [LARGE SCALE GENOMIC DNA]</scope>
    <source>
        <strain evidence="8 9">1757</strain>
    </source>
</reference>
<dbReference type="PROSITE" id="PS00624">
    <property type="entry name" value="GMC_OXRED_2"/>
    <property type="match status" value="1"/>
</dbReference>
<proteinExistence type="inferred from homology"/>
<dbReference type="RefSeq" id="WP_354547601.1">
    <property type="nucleotide sequence ID" value="NZ_JBEPSD010000001.1"/>
</dbReference>
<comment type="caution">
    <text evidence="8">The sequence shown here is derived from an EMBL/GenBank/DDBJ whole genome shotgun (WGS) entry which is preliminary data.</text>
</comment>
<dbReference type="EC" id="1.1.99.1" evidence="8"/>
<evidence type="ECO:0000259" key="6">
    <source>
        <dbReference type="PROSITE" id="PS00623"/>
    </source>
</evidence>
<dbReference type="InterPro" id="IPR036188">
    <property type="entry name" value="FAD/NAD-bd_sf"/>
</dbReference>
<dbReference type="PIRSF" id="PIRSF000137">
    <property type="entry name" value="Alcohol_oxidase"/>
    <property type="match status" value="1"/>
</dbReference>
<dbReference type="InterPro" id="IPR012132">
    <property type="entry name" value="GMC_OxRdtase"/>
</dbReference>
<sequence length="528" mass="57685">MEYDYIIIGAGSAGATVAARLSENPDTTVLLLEAGPEDRSYWTKIPLGFAKIIFNPRYMWNHESEPEPGLKNRRVGLPHGKVIGGSSSINGLVYVRGDPYDYQTWERQGAKGWGYDDVLPYFRKNETWIGGANALHGGDGPIAVENARWRTPLAEAFIASAQQALGIPRNDDFNGATREGAGYWPLNTRRGRRSSTAEAMIKPNRHRPNLHVLAEATVSKIEFDGREATGVVYERSGQTHRAAARREIILSAGALLTPQLLQLSGVGPADLLARNGIPVVHALEGVGENLMDHLQVGRFYSTSSPDTFNVRVRNVFAQALAGMNYYLGPRNGVLTVGAAAGGAFFKTRPDVVAPDIQLHFIPFTPGDKGWDLGKGSGIRLSAYQSRPESRGHVRITSPDAKVMPTVQFNHLSTETDVRTILDAMKMVRRIAEAEPFRQFDLKETTLGPVDDEELLDYIRTNADTAFHYSGTARMGVDDLAVVDPELRVRGVNRLRVIDASVMPTIVSGNTNVATLMIAEKGADLIKAG</sequence>
<evidence type="ECO:0000256" key="5">
    <source>
        <dbReference type="RuleBase" id="RU003968"/>
    </source>
</evidence>
<feature type="domain" description="Glucose-methanol-choline oxidoreductase N-terminal" evidence="7">
    <location>
        <begin position="253"/>
        <end position="267"/>
    </location>
</feature>
<evidence type="ECO:0000256" key="3">
    <source>
        <dbReference type="ARBA" id="ARBA00022630"/>
    </source>
</evidence>
<keyword evidence="9" id="KW-1185">Reference proteome</keyword>
<dbReference type="InterPro" id="IPR000172">
    <property type="entry name" value="GMC_OxRdtase_N"/>
</dbReference>
<dbReference type="PANTHER" id="PTHR11552:SF147">
    <property type="entry name" value="CHOLINE DEHYDROGENASE, MITOCHONDRIAL"/>
    <property type="match status" value="1"/>
</dbReference>
<dbReference type="Proteomes" id="UP001549251">
    <property type="component" value="Unassembled WGS sequence"/>
</dbReference>
<keyword evidence="4 5" id="KW-0274">FAD</keyword>
<feature type="domain" description="Glucose-methanol-choline oxidoreductase N-terminal" evidence="6">
    <location>
        <begin position="80"/>
        <end position="103"/>
    </location>
</feature>
<dbReference type="EMBL" id="JBEPSD010000001">
    <property type="protein sequence ID" value="MET4568797.1"/>
    <property type="molecule type" value="Genomic_DNA"/>
</dbReference>
<dbReference type="Gene3D" id="3.50.50.60">
    <property type="entry name" value="FAD/NAD(P)-binding domain"/>
    <property type="match status" value="1"/>
</dbReference>
<dbReference type="PROSITE" id="PS00623">
    <property type="entry name" value="GMC_OXRED_1"/>
    <property type="match status" value="1"/>
</dbReference>
<accession>A0ABV2PUX6</accession>
<organism evidence="8 9">
    <name type="scientific">Rhodanobacter soli</name>
    <dbReference type="NCBI Taxonomy" id="590609"/>
    <lineage>
        <taxon>Bacteria</taxon>
        <taxon>Pseudomonadati</taxon>
        <taxon>Pseudomonadota</taxon>
        <taxon>Gammaproteobacteria</taxon>
        <taxon>Lysobacterales</taxon>
        <taxon>Rhodanobacteraceae</taxon>
        <taxon>Rhodanobacter</taxon>
    </lineage>
</organism>
<evidence type="ECO:0000313" key="9">
    <source>
        <dbReference type="Proteomes" id="UP001549251"/>
    </source>
</evidence>
<dbReference type="Gene3D" id="3.30.560.10">
    <property type="entry name" value="Glucose Oxidase, domain 3"/>
    <property type="match status" value="1"/>
</dbReference>
<evidence type="ECO:0000256" key="1">
    <source>
        <dbReference type="ARBA" id="ARBA00001974"/>
    </source>
</evidence>
<evidence type="ECO:0000256" key="2">
    <source>
        <dbReference type="ARBA" id="ARBA00010790"/>
    </source>
</evidence>
<dbReference type="SUPFAM" id="SSF51905">
    <property type="entry name" value="FAD/NAD(P)-binding domain"/>
    <property type="match status" value="1"/>
</dbReference>
<dbReference type="Pfam" id="PF05199">
    <property type="entry name" value="GMC_oxred_C"/>
    <property type="match status" value="1"/>
</dbReference>
<keyword evidence="3 5" id="KW-0285">Flavoprotein</keyword>
<name>A0ABV2PUX6_9GAMM</name>
<comment type="cofactor">
    <cofactor evidence="1">
        <name>FAD</name>
        <dbReference type="ChEBI" id="CHEBI:57692"/>
    </cofactor>
</comment>
<dbReference type="InterPro" id="IPR007867">
    <property type="entry name" value="GMC_OxRtase_C"/>
</dbReference>